<evidence type="ECO:0000256" key="5">
    <source>
        <dbReference type="ARBA" id="ARBA00022846"/>
    </source>
</evidence>
<name>A0A8S3X5L0_PARAO</name>
<evidence type="ECO:0000256" key="3">
    <source>
        <dbReference type="ARBA" id="ARBA00022490"/>
    </source>
</evidence>
<dbReference type="AlphaFoldDB" id="A0A8S3X5L0"/>
<evidence type="ECO:0000313" key="10">
    <source>
        <dbReference type="Proteomes" id="UP000691718"/>
    </source>
</evidence>
<dbReference type="GO" id="GO:0005930">
    <property type="term" value="C:axoneme"/>
    <property type="evidence" value="ECO:0007669"/>
    <property type="project" value="UniProtKB-SubCell"/>
</dbReference>
<dbReference type="PANTHER" id="PTHR46613">
    <property type="entry name" value="RADIAL SPOKE HEAD 10 HOMOLOG B-RELATED"/>
    <property type="match status" value="1"/>
</dbReference>
<dbReference type="GO" id="GO:0031514">
    <property type="term" value="C:motile cilium"/>
    <property type="evidence" value="ECO:0007669"/>
    <property type="project" value="UniProtKB-SubCell"/>
</dbReference>
<evidence type="ECO:0000256" key="1">
    <source>
        <dbReference type="ARBA" id="ARBA00004230"/>
    </source>
</evidence>
<dbReference type="OrthoDB" id="294378at2759"/>
<keyword evidence="5" id="KW-0282">Flagellum</keyword>
<keyword evidence="3" id="KW-0963">Cytoplasm</keyword>
<keyword evidence="6" id="KW-0969">Cilium</keyword>
<evidence type="ECO:0000256" key="4">
    <source>
        <dbReference type="ARBA" id="ARBA00022737"/>
    </source>
</evidence>
<keyword evidence="10" id="KW-1185">Reference proteome</keyword>
<evidence type="ECO:0000256" key="7">
    <source>
        <dbReference type="ARBA" id="ARBA00023212"/>
    </source>
</evidence>
<organism evidence="9 10">
    <name type="scientific">Parnassius apollo</name>
    <name type="common">Apollo butterfly</name>
    <name type="synonym">Papilio apollo</name>
    <dbReference type="NCBI Taxonomy" id="110799"/>
    <lineage>
        <taxon>Eukaryota</taxon>
        <taxon>Metazoa</taxon>
        <taxon>Ecdysozoa</taxon>
        <taxon>Arthropoda</taxon>
        <taxon>Hexapoda</taxon>
        <taxon>Insecta</taxon>
        <taxon>Pterygota</taxon>
        <taxon>Neoptera</taxon>
        <taxon>Endopterygota</taxon>
        <taxon>Lepidoptera</taxon>
        <taxon>Glossata</taxon>
        <taxon>Ditrysia</taxon>
        <taxon>Papilionoidea</taxon>
        <taxon>Papilionidae</taxon>
        <taxon>Parnassiinae</taxon>
        <taxon>Parnassini</taxon>
        <taxon>Parnassius</taxon>
        <taxon>Parnassius</taxon>
    </lineage>
</organism>
<accession>A0A8S3X5L0</accession>
<evidence type="ECO:0000313" key="9">
    <source>
        <dbReference type="EMBL" id="CAG4998671.1"/>
    </source>
</evidence>
<evidence type="ECO:0000256" key="6">
    <source>
        <dbReference type="ARBA" id="ARBA00023069"/>
    </source>
</evidence>
<evidence type="ECO:0000256" key="8">
    <source>
        <dbReference type="ARBA" id="ARBA00023273"/>
    </source>
</evidence>
<comment type="subcellular location">
    <subcellularLocation>
        <location evidence="1">Cell projection</location>
        <location evidence="1">Cilium</location>
        <location evidence="1">Flagellum</location>
    </subcellularLocation>
    <subcellularLocation>
        <location evidence="2">Cytoplasm</location>
        <location evidence="2">Cytoskeleton</location>
        <location evidence="2">Cilium axoneme</location>
    </subcellularLocation>
</comment>
<keyword evidence="4" id="KW-0677">Repeat</keyword>
<dbReference type="SMART" id="SM00698">
    <property type="entry name" value="MORN"/>
    <property type="match status" value="6"/>
</dbReference>
<keyword evidence="8" id="KW-0966">Cell projection</keyword>
<gene>
    <name evidence="9" type="ORF">PAPOLLO_LOCUS13436</name>
</gene>
<evidence type="ECO:0000256" key="2">
    <source>
        <dbReference type="ARBA" id="ARBA00004430"/>
    </source>
</evidence>
<dbReference type="InterPro" id="IPR003409">
    <property type="entry name" value="MORN"/>
</dbReference>
<reference evidence="9" key="1">
    <citation type="submission" date="2021-04" db="EMBL/GenBank/DDBJ databases">
        <authorList>
            <person name="Tunstrom K."/>
        </authorList>
    </citation>
    <scope>NUCLEOTIDE SEQUENCE</scope>
</reference>
<dbReference type="PANTHER" id="PTHR46613:SF1">
    <property type="entry name" value="RADIAL SPOKE HEAD 10 HOMOLOG B-RELATED"/>
    <property type="match status" value="1"/>
</dbReference>
<dbReference type="Pfam" id="PF02493">
    <property type="entry name" value="MORN"/>
    <property type="match status" value="6"/>
</dbReference>
<keyword evidence="7" id="KW-0206">Cytoskeleton</keyword>
<proteinExistence type="predicted"/>
<sequence>MNRPKGSVQKEIVTYMFASMLNIIVESWEVIGQDKIEENYLNKEFENMSGSFIFPSKKKKPIDKNSKLKRSKTELFNETQGHFKDNEINGRGLMKWKDDTWYEGDFVGNLRQGHGLYVDSRVQRSYIGQWYSGTKHGQGVIYYSDSFKNSYDGQWLHNVRHGYGSREYCPLSGYEGEWDLYAREGKGLMIWPNHDWMKGQRHGCGMLNFGYDFGAHYAGEFVCNQKHGKGMLVSNNGFILRNKQLFQDDNLSASVPEDNHNWKREHLQGLYKFDISSNSVDLCYHIEQAIKDIEKQQQNDGMDGKEISRHHISSDLINFELRSLRKSLQYYETDLKIIYYKYCTICNTNKITFTPVLMRLYLWQIYYDCGIHEKGLTLVEIDNIFCQNPKWLARSPHDPFEPIFFWQFLHSLLSIASKLYAKKQLPGAKPDTILANAFRAFMEKDILPGAKQQRGLLINGFCKFIPLKSLYNLYLSLGEPHTLLTFLRAVRLSPHEEEYSQLPLEETSDHLPLGRNVNIFGDEIMYVLEFFEVFVACAIKRVCEDEKYQLWEEFPLQDFGMKAPPQTPNDF</sequence>
<dbReference type="Proteomes" id="UP000691718">
    <property type="component" value="Unassembled WGS sequence"/>
</dbReference>
<comment type="caution">
    <text evidence="9">The sequence shown here is derived from an EMBL/GenBank/DDBJ whole genome shotgun (WGS) entry which is preliminary data.</text>
</comment>
<protein>
    <submittedName>
        <fullName evidence="9">(apollo) hypothetical protein</fullName>
    </submittedName>
</protein>
<dbReference type="EMBL" id="CAJQZP010000935">
    <property type="protein sequence ID" value="CAG4998671.1"/>
    <property type="molecule type" value="Genomic_DNA"/>
</dbReference>